<dbReference type="HOGENOM" id="CLU_035509_11_4_1"/>
<keyword evidence="4" id="KW-1185">Reference proteome</keyword>
<proteinExistence type="predicted"/>
<sequence length="216" mass="25191">MSSPSFLDITERHRAVSYANVSAMALLIFDFFQTLDVEINYIWHSPWTVTKRSYLSMRCLQFIYVFVLLLDDHWTTLSDNACLGLKIAYWGLALLAFSVSELILTLRTWILWGKQRWVAKMLITFNFVLHIAGLVIILLTFAFTTFNDIDIPDQSWVSCVLRSRFNKLWANWVLLIIYDAALCTLLASRAYNEFKAERISPSVMRIYREGQFLAYT</sequence>
<dbReference type="OrthoDB" id="3350812at2759"/>
<accession>A0A0C2S0Q1</accession>
<protein>
    <recommendedName>
        <fullName evidence="2">DUF6533 domain-containing protein</fullName>
    </recommendedName>
</protein>
<gene>
    <name evidence="3" type="ORF">M378DRAFT_28371</name>
</gene>
<feature type="transmembrane region" description="Helical" evidence="1">
    <location>
        <begin position="90"/>
        <end position="110"/>
    </location>
</feature>
<dbReference type="EMBL" id="KN818438">
    <property type="protein sequence ID" value="KIL56215.1"/>
    <property type="molecule type" value="Genomic_DNA"/>
</dbReference>
<dbReference type="Proteomes" id="UP000054549">
    <property type="component" value="Unassembled WGS sequence"/>
</dbReference>
<feature type="domain" description="DUF6533" evidence="2">
    <location>
        <begin position="18"/>
        <end position="60"/>
    </location>
</feature>
<dbReference type="STRING" id="946122.A0A0C2S0Q1"/>
<dbReference type="InterPro" id="IPR045340">
    <property type="entry name" value="DUF6533"/>
</dbReference>
<organism evidence="3 4">
    <name type="scientific">Amanita muscaria (strain Koide BX008)</name>
    <dbReference type="NCBI Taxonomy" id="946122"/>
    <lineage>
        <taxon>Eukaryota</taxon>
        <taxon>Fungi</taxon>
        <taxon>Dikarya</taxon>
        <taxon>Basidiomycota</taxon>
        <taxon>Agaricomycotina</taxon>
        <taxon>Agaricomycetes</taxon>
        <taxon>Agaricomycetidae</taxon>
        <taxon>Agaricales</taxon>
        <taxon>Pluteineae</taxon>
        <taxon>Amanitaceae</taxon>
        <taxon>Amanita</taxon>
    </lineage>
</organism>
<dbReference type="Pfam" id="PF20151">
    <property type="entry name" value="DUF6533"/>
    <property type="match status" value="1"/>
</dbReference>
<name>A0A0C2S0Q1_AMAMK</name>
<keyword evidence="1" id="KW-0812">Transmembrane</keyword>
<feature type="transmembrane region" description="Helical" evidence="1">
    <location>
        <begin position="15"/>
        <end position="32"/>
    </location>
</feature>
<feature type="transmembrane region" description="Helical" evidence="1">
    <location>
        <begin position="169"/>
        <end position="188"/>
    </location>
</feature>
<dbReference type="InParanoid" id="A0A0C2S0Q1"/>
<evidence type="ECO:0000313" key="4">
    <source>
        <dbReference type="Proteomes" id="UP000054549"/>
    </source>
</evidence>
<dbReference type="AlphaFoldDB" id="A0A0C2S0Q1"/>
<keyword evidence="1" id="KW-0472">Membrane</keyword>
<keyword evidence="1" id="KW-1133">Transmembrane helix</keyword>
<evidence type="ECO:0000256" key="1">
    <source>
        <dbReference type="SAM" id="Phobius"/>
    </source>
</evidence>
<feature type="transmembrane region" description="Helical" evidence="1">
    <location>
        <begin position="122"/>
        <end position="143"/>
    </location>
</feature>
<evidence type="ECO:0000313" key="3">
    <source>
        <dbReference type="EMBL" id="KIL56215.1"/>
    </source>
</evidence>
<evidence type="ECO:0000259" key="2">
    <source>
        <dbReference type="Pfam" id="PF20151"/>
    </source>
</evidence>
<reference evidence="3 4" key="1">
    <citation type="submission" date="2014-04" db="EMBL/GenBank/DDBJ databases">
        <title>Evolutionary Origins and Diversification of the Mycorrhizal Mutualists.</title>
        <authorList>
            <consortium name="DOE Joint Genome Institute"/>
            <consortium name="Mycorrhizal Genomics Consortium"/>
            <person name="Kohler A."/>
            <person name="Kuo A."/>
            <person name="Nagy L.G."/>
            <person name="Floudas D."/>
            <person name="Copeland A."/>
            <person name="Barry K.W."/>
            <person name="Cichocki N."/>
            <person name="Veneault-Fourrey C."/>
            <person name="LaButti K."/>
            <person name="Lindquist E.A."/>
            <person name="Lipzen A."/>
            <person name="Lundell T."/>
            <person name="Morin E."/>
            <person name="Murat C."/>
            <person name="Riley R."/>
            <person name="Ohm R."/>
            <person name="Sun H."/>
            <person name="Tunlid A."/>
            <person name="Henrissat B."/>
            <person name="Grigoriev I.V."/>
            <person name="Hibbett D.S."/>
            <person name="Martin F."/>
        </authorList>
    </citation>
    <scope>NUCLEOTIDE SEQUENCE [LARGE SCALE GENOMIC DNA]</scope>
    <source>
        <strain evidence="3 4">Koide BX008</strain>
    </source>
</reference>